<evidence type="ECO:0000256" key="4">
    <source>
        <dbReference type="SAM" id="MobiDB-lite"/>
    </source>
</evidence>
<name>A0ABQ9W0A7_SAGOE</name>
<dbReference type="InterPro" id="IPR003367">
    <property type="entry name" value="Thrombospondin_3-like_rpt"/>
</dbReference>
<sequence>MSQPWLPSVPSPQLLAAEGQLQPSPLAEDAGTHPVYYGGILDENLMTSKMDNCPHLPNSGQEDFDKDGIGDACDDDDDNDGVTDEKDNCQLLFNPRQADYDKDEVGDRCDNCPYVHNPAQIDTDSNGEGDACSVDIDGDGVRGPQPQARPVESRELGAVLSLPPALQSWALCSLPSATITTWLFLLSGRLEQQELGAGSSACSGSAPAARTLRLRNPSLRFLKTLRLKTLPVSAVLIFRFVYVEDKLPGLHEYFPNVFNERDNCPYVYNTDQRDTDGDGVGDHCDNCPLVHNPDQRRQRVERFPDRGSWAQCRSRRRGRCDLGPALPQDEETALRPTSCRFLPPPPIGAPLLSPSRSLPQTDMDNDLVGDQCDDDEDIDEDGHQNNQDNCPYIANANQADHDSDGRGDACDPDDDNDGVPDDRDNCRLVFNPDQEDLDGGCCLHSRAWRKTASEQPAWAEIRTRGDGLKSPAGKSAVALGKLSRPWGGAVSSSARPALHILGCVPALGRCAAPSTCVRQAEEEKSLPLC</sequence>
<dbReference type="PANTHER" id="PTHR10199">
    <property type="entry name" value="THROMBOSPONDIN"/>
    <property type="match status" value="1"/>
</dbReference>
<dbReference type="InterPro" id="IPR017897">
    <property type="entry name" value="Thrombospondin_3_rpt"/>
</dbReference>
<feature type="compositionally biased region" description="Acidic residues" evidence="4">
    <location>
        <begin position="72"/>
        <end position="81"/>
    </location>
</feature>
<gene>
    <name evidence="5" type="ORF">P7K49_009082</name>
</gene>
<keyword evidence="2 3" id="KW-0106">Calcium</keyword>
<dbReference type="Gene3D" id="4.10.1080.10">
    <property type="entry name" value="TSP type-3 repeat"/>
    <property type="match status" value="3"/>
</dbReference>
<dbReference type="Pfam" id="PF02412">
    <property type="entry name" value="TSP_3"/>
    <property type="match status" value="5"/>
</dbReference>
<feature type="compositionally biased region" description="Basic and acidic residues" evidence="4">
    <location>
        <begin position="399"/>
        <end position="409"/>
    </location>
</feature>
<dbReference type="EMBL" id="JASSZA010000004">
    <property type="protein sequence ID" value="KAK2114816.1"/>
    <property type="molecule type" value="Genomic_DNA"/>
</dbReference>
<dbReference type="Proteomes" id="UP001266305">
    <property type="component" value="Unassembled WGS sequence"/>
</dbReference>
<comment type="caution">
    <text evidence="5">The sequence shown here is derived from an EMBL/GenBank/DDBJ whole genome shotgun (WGS) entry which is preliminary data.</text>
</comment>
<evidence type="ECO:0000256" key="2">
    <source>
        <dbReference type="ARBA" id="ARBA00022837"/>
    </source>
</evidence>
<feature type="compositionally biased region" description="Acidic residues" evidence="4">
    <location>
        <begin position="410"/>
        <end position="419"/>
    </location>
</feature>
<feature type="region of interest" description="Disordered" evidence="4">
    <location>
        <begin position="55"/>
        <end position="81"/>
    </location>
</feature>
<evidence type="ECO:0000256" key="1">
    <source>
        <dbReference type="ARBA" id="ARBA00022729"/>
    </source>
</evidence>
<evidence type="ECO:0000256" key="3">
    <source>
        <dbReference type="PROSITE-ProRule" id="PRU00634"/>
    </source>
</evidence>
<accession>A0ABQ9W0A7</accession>
<reference evidence="5 6" key="1">
    <citation type="submission" date="2023-05" db="EMBL/GenBank/DDBJ databases">
        <title>B98-5 Cell Line De Novo Hybrid Assembly: An Optical Mapping Approach.</title>
        <authorList>
            <person name="Kananen K."/>
            <person name="Auerbach J.A."/>
            <person name="Kautto E."/>
            <person name="Blachly J.S."/>
        </authorList>
    </citation>
    <scope>NUCLEOTIDE SEQUENCE [LARGE SCALE GENOMIC DNA]</scope>
    <source>
        <strain evidence="5">B95-8</strain>
        <tissue evidence="5">Cell line</tissue>
    </source>
</reference>
<feature type="region of interest" description="Disordered" evidence="4">
    <location>
        <begin position="1"/>
        <end position="32"/>
    </location>
</feature>
<evidence type="ECO:0008006" key="7">
    <source>
        <dbReference type="Google" id="ProtNLM"/>
    </source>
</evidence>
<dbReference type="SUPFAM" id="SSF103647">
    <property type="entry name" value="TSP type-3 repeat"/>
    <property type="match status" value="4"/>
</dbReference>
<protein>
    <recommendedName>
        <fullName evidence="7">Cartilage oligomeric matrix protein</fullName>
    </recommendedName>
</protein>
<evidence type="ECO:0000313" key="6">
    <source>
        <dbReference type="Proteomes" id="UP001266305"/>
    </source>
</evidence>
<evidence type="ECO:0000313" key="5">
    <source>
        <dbReference type="EMBL" id="KAK2114816.1"/>
    </source>
</evidence>
<keyword evidence="6" id="KW-1185">Reference proteome</keyword>
<feature type="region of interest" description="Disordered" evidence="4">
    <location>
        <begin position="320"/>
        <end position="425"/>
    </location>
</feature>
<keyword evidence="1" id="KW-0732">Signal</keyword>
<dbReference type="PANTHER" id="PTHR10199:SF10">
    <property type="entry name" value="THROMBOSPONDIN-2"/>
    <property type="match status" value="1"/>
</dbReference>
<feature type="compositionally biased region" description="Acidic residues" evidence="4">
    <location>
        <begin position="363"/>
        <end position="380"/>
    </location>
</feature>
<dbReference type="InterPro" id="IPR028974">
    <property type="entry name" value="TSP_type-3_rpt"/>
</dbReference>
<feature type="repeat" description="TSP type-3" evidence="3">
    <location>
        <begin position="399"/>
        <end position="434"/>
    </location>
</feature>
<proteinExistence type="predicted"/>
<dbReference type="PROSITE" id="PS51234">
    <property type="entry name" value="TSP3"/>
    <property type="match status" value="2"/>
</dbReference>
<feature type="repeat" description="TSP type-3" evidence="3">
    <location>
        <begin position="62"/>
        <end position="97"/>
    </location>
</feature>
<organism evidence="5 6">
    <name type="scientific">Saguinus oedipus</name>
    <name type="common">Cotton-top tamarin</name>
    <name type="synonym">Oedipomidas oedipus</name>
    <dbReference type="NCBI Taxonomy" id="9490"/>
    <lineage>
        <taxon>Eukaryota</taxon>
        <taxon>Metazoa</taxon>
        <taxon>Chordata</taxon>
        <taxon>Craniata</taxon>
        <taxon>Vertebrata</taxon>
        <taxon>Euteleostomi</taxon>
        <taxon>Mammalia</taxon>
        <taxon>Eutheria</taxon>
        <taxon>Euarchontoglires</taxon>
        <taxon>Primates</taxon>
        <taxon>Haplorrhini</taxon>
        <taxon>Platyrrhini</taxon>
        <taxon>Cebidae</taxon>
        <taxon>Callitrichinae</taxon>
        <taxon>Saguinus</taxon>
    </lineage>
</organism>